<protein>
    <submittedName>
        <fullName evidence="2">Cyclic nucleotide-binding</fullName>
    </submittedName>
</protein>
<feature type="compositionally biased region" description="Polar residues" evidence="1">
    <location>
        <begin position="180"/>
        <end position="194"/>
    </location>
</feature>
<dbReference type="Proteomes" id="UP000037460">
    <property type="component" value="Unassembled WGS sequence"/>
</dbReference>
<feature type="region of interest" description="Disordered" evidence="1">
    <location>
        <begin position="21"/>
        <end position="102"/>
    </location>
</feature>
<evidence type="ECO:0000313" key="2">
    <source>
        <dbReference type="EMBL" id="KOO31786.1"/>
    </source>
</evidence>
<gene>
    <name evidence="2" type="ORF">Ctob_009385</name>
</gene>
<sequence>MPAMAKVVTVPYLVLPRIFSPKTKALKASTPEAGAPATGYTSVREAGAAPVPECFPLASTRKPLQKRKPGATPRNETPRNETPRNETPRNETPQNETPPREAVVEAVVEAIVEAVVKAAAAGGCSRDDTVLQPLPPQSQVPIKSPPKRSDPPSTRGTSKEKPVFKQKPKPKRQKVRQNDENAMTATHPPSNAQSEEIMYF</sequence>
<proteinExistence type="predicted"/>
<dbReference type="AlphaFoldDB" id="A0A0M0JYQ7"/>
<name>A0A0M0JYQ7_9EUKA</name>
<evidence type="ECO:0000256" key="1">
    <source>
        <dbReference type="SAM" id="MobiDB-lite"/>
    </source>
</evidence>
<accession>A0A0M0JYQ7</accession>
<feature type="compositionally biased region" description="Basic residues" evidence="1">
    <location>
        <begin position="164"/>
        <end position="175"/>
    </location>
</feature>
<dbReference type="EMBL" id="JWZX01001933">
    <property type="protein sequence ID" value="KOO31786.1"/>
    <property type="molecule type" value="Genomic_DNA"/>
</dbReference>
<organism evidence="2 3">
    <name type="scientific">Chrysochromulina tobinii</name>
    <dbReference type="NCBI Taxonomy" id="1460289"/>
    <lineage>
        <taxon>Eukaryota</taxon>
        <taxon>Haptista</taxon>
        <taxon>Haptophyta</taxon>
        <taxon>Prymnesiophyceae</taxon>
        <taxon>Prymnesiales</taxon>
        <taxon>Chrysochromulinaceae</taxon>
        <taxon>Chrysochromulina</taxon>
    </lineage>
</organism>
<keyword evidence="3" id="KW-1185">Reference proteome</keyword>
<feature type="compositionally biased region" description="Basic and acidic residues" evidence="1">
    <location>
        <begin position="76"/>
        <end position="89"/>
    </location>
</feature>
<feature type="region of interest" description="Disordered" evidence="1">
    <location>
        <begin position="121"/>
        <end position="200"/>
    </location>
</feature>
<comment type="caution">
    <text evidence="2">The sequence shown here is derived from an EMBL/GenBank/DDBJ whole genome shotgun (WGS) entry which is preliminary data.</text>
</comment>
<reference evidence="3" key="1">
    <citation type="journal article" date="2015" name="PLoS Genet.">
        <title>Genome Sequence and Transcriptome Analyses of Chrysochromulina tobin: Metabolic Tools for Enhanced Algal Fitness in the Prominent Order Prymnesiales (Haptophyceae).</title>
        <authorList>
            <person name="Hovde B.T."/>
            <person name="Deodato C.R."/>
            <person name="Hunsperger H.M."/>
            <person name="Ryken S.A."/>
            <person name="Yost W."/>
            <person name="Jha R.K."/>
            <person name="Patterson J."/>
            <person name="Monnat R.J. Jr."/>
            <person name="Barlow S.B."/>
            <person name="Starkenburg S.R."/>
            <person name="Cattolico R.A."/>
        </authorList>
    </citation>
    <scope>NUCLEOTIDE SEQUENCE</scope>
    <source>
        <strain evidence="3">CCMP291</strain>
    </source>
</reference>
<evidence type="ECO:0000313" key="3">
    <source>
        <dbReference type="Proteomes" id="UP000037460"/>
    </source>
</evidence>